<dbReference type="KEGG" id="dpp:DICPUDRAFT_159694"/>
<reference evidence="2" key="1">
    <citation type="journal article" date="2011" name="Genome Biol.">
        <title>Comparative genomics of the social amoebae Dictyostelium discoideum and Dictyostelium purpureum.</title>
        <authorList>
            <consortium name="US DOE Joint Genome Institute (JGI-PGF)"/>
            <person name="Sucgang R."/>
            <person name="Kuo A."/>
            <person name="Tian X."/>
            <person name="Salerno W."/>
            <person name="Parikh A."/>
            <person name="Feasley C.L."/>
            <person name="Dalin E."/>
            <person name="Tu H."/>
            <person name="Huang E."/>
            <person name="Barry K."/>
            <person name="Lindquist E."/>
            <person name="Shapiro H."/>
            <person name="Bruce D."/>
            <person name="Schmutz J."/>
            <person name="Salamov A."/>
            <person name="Fey P."/>
            <person name="Gaudet P."/>
            <person name="Anjard C."/>
            <person name="Babu M.M."/>
            <person name="Basu S."/>
            <person name="Bushmanova Y."/>
            <person name="van der Wel H."/>
            <person name="Katoh-Kurasawa M."/>
            <person name="Dinh C."/>
            <person name="Coutinho P.M."/>
            <person name="Saito T."/>
            <person name="Elias M."/>
            <person name="Schaap P."/>
            <person name="Kay R.R."/>
            <person name="Henrissat B."/>
            <person name="Eichinger L."/>
            <person name="Rivero F."/>
            <person name="Putnam N.H."/>
            <person name="West C.M."/>
            <person name="Loomis W.F."/>
            <person name="Chisholm R.L."/>
            <person name="Shaulsky G."/>
            <person name="Strassmann J.E."/>
            <person name="Queller D.C."/>
            <person name="Kuspa A."/>
            <person name="Grigoriev I.V."/>
        </authorList>
    </citation>
    <scope>NUCLEOTIDE SEQUENCE [LARGE SCALE GENOMIC DNA]</scope>
    <source>
        <strain evidence="2">QSDP1</strain>
    </source>
</reference>
<dbReference type="VEuPathDB" id="AmoebaDB:DICPUDRAFT_159694"/>
<dbReference type="AlphaFoldDB" id="F1A4R6"/>
<evidence type="ECO:0000313" key="1">
    <source>
        <dbReference type="EMBL" id="EGC28809.1"/>
    </source>
</evidence>
<protein>
    <submittedName>
        <fullName evidence="1">Uncharacterized protein</fullName>
    </submittedName>
</protein>
<dbReference type="Proteomes" id="UP000001064">
    <property type="component" value="Unassembled WGS sequence"/>
</dbReference>
<name>F1A4R6_DICPU</name>
<proteinExistence type="predicted"/>
<dbReference type="GeneID" id="10507199"/>
<accession>F1A4R6</accession>
<sequence>LKMDLKEFENCCTQYRNSDQYDFITICMSLKSAKDFLNDFKSQEYLASCNRKNIYRGFVAMEIILEYCQNFKNLYYVNQFLKELEQPFGSMNKKQEMIEGLECAIKIFDDDLSLFKEKLKNYEIKSMYHAMLILINKERSVIPELAEIFRANKVEAWSIGRSNDILKINCWGPLEQSDFYEQTNLLLKKKGYSIDNLLFKMIFNYESFNNFRNYDCFA</sequence>
<keyword evidence="2" id="KW-1185">Reference proteome</keyword>
<evidence type="ECO:0000313" key="2">
    <source>
        <dbReference type="Proteomes" id="UP000001064"/>
    </source>
</evidence>
<organism evidence="1 2">
    <name type="scientific">Dictyostelium purpureum</name>
    <name type="common">Slime mold</name>
    <dbReference type="NCBI Taxonomy" id="5786"/>
    <lineage>
        <taxon>Eukaryota</taxon>
        <taxon>Amoebozoa</taxon>
        <taxon>Evosea</taxon>
        <taxon>Eumycetozoa</taxon>
        <taxon>Dictyostelia</taxon>
        <taxon>Dictyosteliales</taxon>
        <taxon>Dictyosteliaceae</taxon>
        <taxon>Dictyostelium</taxon>
    </lineage>
</organism>
<dbReference type="RefSeq" id="XP_003294660.1">
    <property type="nucleotide sequence ID" value="XM_003294612.1"/>
</dbReference>
<dbReference type="EMBL" id="GL871539">
    <property type="protein sequence ID" value="EGC28809.1"/>
    <property type="molecule type" value="Genomic_DNA"/>
</dbReference>
<dbReference type="InParanoid" id="F1A4R6"/>
<gene>
    <name evidence="1" type="ORF">DICPUDRAFT_159694</name>
</gene>
<feature type="non-terminal residue" evidence="1">
    <location>
        <position position="1"/>
    </location>
</feature>